<keyword evidence="2" id="KW-0472">Membrane</keyword>
<feature type="transmembrane region" description="Helical" evidence="2">
    <location>
        <begin position="45"/>
        <end position="65"/>
    </location>
</feature>
<feature type="transmembrane region" description="Helical" evidence="2">
    <location>
        <begin position="114"/>
        <end position="135"/>
    </location>
</feature>
<gene>
    <name evidence="3" type="ORF">FF36_04479</name>
</gene>
<name>A0A0D8BAG9_9ACTN</name>
<proteinExistence type="predicted"/>
<feature type="transmembrane region" description="Helical" evidence="2">
    <location>
        <begin position="264"/>
        <end position="284"/>
    </location>
</feature>
<feature type="region of interest" description="Disordered" evidence="1">
    <location>
        <begin position="1"/>
        <end position="20"/>
    </location>
</feature>
<reference evidence="4" key="1">
    <citation type="submission" date="2015-02" db="EMBL/GenBank/DDBJ databases">
        <title>Draft Genome of Frankia sp. CpI1-S.</title>
        <authorList>
            <person name="Oshone R.T."/>
            <person name="Ngom M."/>
            <person name="Ghodhbane-Gtari F."/>
            <person name="Gtari M."/>
            <person name="Morris K."/>
            <person name="Thomas K."/>
            <person name="Sen A."/>
            <person name="Tisa L.S."/>
        </authorList>
    </citation>
    <scope>NUCLEOTIDE SEQUENCE [LARGE SCALE GENOMIC DNA]</scope>
    <source>
        <strain evidence="4">CpI1-S</strain>
    </source>
</reference>
<keyword evidence="2" id="KW-0812">Transmembrane</keyword>
<feature type="transmembrane region" description="Helical" evidence="2">
    <location>
        <begin position="324"/>
        <end position="347"/>
    </location>
</feature>
<comment type="caution">
    <text evidence="3">The sequence shown here is derived from an EMBL/GenBank/DDBJ whole genome shotgun (WGS) entry which is preliminary data.</text>
</comment>
<accession>A0A0D8BAG9</accession>
<dbReference type="EMBL" id="JYFN01000041">
    <property type="protein sequence ID" value="KJE21248.1"/>
    <property type="molecule type" value="Genomic_DNA"/>
</dbReference>
<reference evidence="3 4" key="2">
    <citation type="journal article" date="2016" name="Genome Announc.">
        <title>Permanent Draft Genome Sequences for Two Variants of Frankia sp. Strain CpI1, the First Frankia Strain Isolated from Root Nodules of Comptonia peregrina.</title>
        <authorList>
            <person name="Oshone R."/>
            <person name="Hurst S.G.IV."/>
            <person name="Abebe-Akele F."/>
            <person name="Simpson S."/>
            <person name="Morris K."/>
            <person name="Thomas W.K."/>
            <person name="Tisa L.S."/>
        </authorList>
    </citation>
    <scope>NUCLEOTIDE SEQUENCE [LARGE SCALE GENOMIC DNA]</scope>
    <source>
        <strain evidence="4">CpI1-S</strain>
    </source>
</reference>
<evidence type="ECO:0000313" key="4">
    <source>
        <dbReference type="Proteomes" id="UP000032545"/>
    </source>
</evidence>
<organism evidence="3 4">
    <name type="scientific">Frankia torreyi</name>
    <dbReference type="NCBI Taxonomy" id="1856"/>
    <lineage>
        <taxon>Bacteria</taxon>
        <taxon>Bacillati</taxon>
        <taxon>Actinomycetota</taxon>
        <taxon>Actinomycetes</taxon>
        <taxon>Frankiales</taxon>
        <taxon>Frankiaceae</taxon>
        <taxon>Frankia</taxon>
    </lineage>
</organism>
<evidence type="ECO:0000256" key="1">
    <source>
        <dbReference type="SAM" id="MobiDB-lite"/>
    </source>
</evidence>
<feature type="transmembrane region" description="Helical" evidence="2">
    <location>
        <begin position="210"/>
        <end position="228"/>
    </location>
</feature>
<evidence type="ECO:0000313" key="3">
    <source>
        <dbReference type="EMBL" id="KJE21248.1"/>
    </source>
</evidence>
<feature type="transmembrane region" description="Helical" evidence="2">
    <location>
        <begin position="240"/>
        <end position="257"/>
    </location>
</feature>
<dbReference type="PATRIC" id="fig|1502723.3.peg.4413"/>
<dbReference type="AlphaFoldDB" id="A0A0D8BAG9"/>
<sequence>MVDGQRAALEGTPASAQPHDAAETIAGGPLQEEGPGSLEPLRNGLIASVALIAVVMILMCSYASAFGKVSPHDISFAVAAPQAVADQLDASPALAVHQVADLAAARRAVEHRSVYGALVFTGADSATLLVASGAARSVQTALVQVGERFAAASKTKLTVTDLAPTASSNPSGTIEFYAIVFLAIGSALGATVLGRVLGTVRNLRHMGLRVGFLMFFTGLLSLAATVFVDGVYGALAGHPVPLFAVLWGYTTAICLACTGVAARFGTLASIVLTLTLTVLGNPSAGGPVGRPLLNDFYAALTPYFPHGGGLSVLRGVQYFDGRGIASGVICLVVWAAVGLLLLAGAAFRTGLGTRAGQPAPAAA</sequence>
<keyword evidence="2" id="KW-1133">Transmembrane helix</keyword>
<protein>
    <submittedName>
        <fullName evidence="3">ABC-2 family transporter protein</fullName>
    </submittedName>
</protein>
<feature type="transmembrane region" description="Helical" evidence="2">
    <location>
        <begin position="176"/>
        <end position="198"/>
    </location>
</feature>
<evidence type="ECO:0000256" key="2">
    <source>
        <dbReference type="SAM" id="Phobius"/>
    </source>
</evidence>
<dbReference type="Proteomes" id="UP000032545">
    <property type="component" value="Unassembled WGS sequence"/>
</dbReference>
<keyword evidence="4" id="KW-1185">Reference proteome</keyword>